<feature type="site" description="Raises pKa of active site His" evidence="4">
    <location>
        <position position="150"/>
    </location>
</feature>
<dbReference type="Gene3D" id="3.40.50.170">
    <property type="entry name" value="Formyl transferase, N-terminal domain"/>
    <property type="match status" value="1"/>
</dbReference>
<dbReference type="HAMAP" id="MF_01930">
    <property type="entry name" value="PurN"/>
    <property type="match status" value="1"/>
</dbReference>
<dbReference type="InterPro" id="IPR002376">
    <property type="entry name" value="Formyl_transf_N"/>
</dbReference>
<dbReference type="EC" id="2.1.2.2" evidence="4"/>
<evidence type="ECO:0000256" key="2">
    <source>
        <dbReference type="ARBA" id="ARBA00022679"/>
    </source>
</evidence>
<keyword evidence="7" id="KW-1185">Reference proteome</keyword>
<evidence type="ECO:0000256" key="1">
    <source>
        <dbReference type="ARBA" id="ARBA00005054"/>
    </source>
</evidence>
<dbReference type="EMBL" id="JAHCVJ010000011">
    <property type="protein sequence ID" value="MBT0666420.1"/>
    <property type="molecule type" value="Genomic_DNA"/>
</dbReference>
<feature type="domain" description="Formyl transferase N-terminal" evidence="5">
    <location>
        <begin position="8"/>
        <end position="187"/>
    </location>
</feature>
<keyword evidence="2 4" id="KW-0808">Transferase</keyword>
<dbReference type="RefSeq" id="WP_214173192.1">
    <property type="nucleotide sequence ID" value="NZ_JAHCVJ010000011.1"/>
</dbReference>
<reference evidence="6 7" key="1">
    <citation type="submission" date="2021-05" db="EMBL/GenBank/DDBJ databases">
        <title>The draft genome of Geobacter pelophilus DSM 12255.</title>
        <authorList>
            <person name="Xu Z."/>
            <person name="Masuda Y."/>
            <person name="Itoh H."/>
            <person name="Senoo K."/>
        </authorList>
    </citation>
    <scope>NUCLEOTIDE SEQUENCE [LARGE SCALE GENOMIC DNA]</scope>
    <source>
        <strain evidence="6 7">DSM 12255</strain>
    </source>
</reference>
<comment type="similarity">
    <text evidence="4">Belongs to the GART family.</text>
</comment>
<feature type="binding site" evidence="4">
    <location>
        <position position="112"/>
    </location>
    <ligand>
        <name>(6R)-10-formyltetrahydrofolate</name>
        <dbReference type="ChEBI" id="CHEBI:195366"/>
    </ligand>
</feature>
<organism evidence="6 7">
    <name type="scientific">Geoanaerobacter pelophilus</name>
    <dbReference type="NCBI Taxonomy" id="60036"/>
    <lineage>
        <taxon>Bacteria</taxon>
        <taxon>Pseudomonadati</taxon>
        <taxon>Thermodesulfobacteriota</taxon>
        <taxon>Desulfuromonadia</taxon>
        <taxon>Geobacterales</taxon>
        <taxon>Geobacteraceae</taxon>
        <taxon>Geoanaerobacter</taxon>
    </lineage>
</organism>
<dbReference type="PANTHER" id="PTHR43369">
    <property type="entry name" value="PHOSPHORIBOSYLGLYCINAMIDE FORMYLTRANSFERASE"/>
    <property type="match status" value="1"/>
</dbReference>
<dbReference type="FunFam" id="3.40.50.170:FF:000007">
    <property type="entry name" value="Phosphoribosylglycinamide formyltransferase"/>
    <property type="match status" value="1"/>
</dbReference>
<gene>
    <name evidence="4" type="primary">purN</name>
    <name evidence="6" type="ORF">KI809_19095</name>
</gene>
<dbReference type="InterPro" id="IPR036477">
    <property type="entry name" value="Formyl_transf_N_sf"/>
</dbReference>
<dbReference type="AlphaFoldDB" id="A0AAW4L987"/>
<feature type="binding site" evidence="4">
    <location>
        <begin position="95"/>
        <end position="98"/>
    </location>
    <ligand>
        <name>(6R)-10-formyltetrahydrofolate</name>
        <dbReference type="ChEBI" id="CHEBI:195366"/>
    </ligand>
</feature>
<protein>
    <recommendedName>
        <fullName evidence="4">Phosphoribosylglycinamide formyltransferase</fullName>
        <ecNumber evidence="4">2.1.2.2</ecNumber>
    </recommendedName>
    <alternativeName>
        <fullName evidence="4">5'-phosphoribosylglycinamide transformylase</fullName>
    </alternativeName>
    <alternativeName>
        <fullName evidence="4">GAR transformylase</fullName>
        <shortName evidence="4">GART</shortName>
    </alternativeName>
</protein>
<accession>A0AAW4L987</accession>
<dbReference type="GO" id="GO:0005829">
    <property type="term" value="C:cytosol"/>
    <property type="evidence" value="ECO:0007669"/>
    <property type="project" value="TreeGrafter"/>
</dbReference>
<keyword evidence="3 4" id="KW-0658">Purine biosynthesis</keyword>
<comment type="caution">
    <text evidence="6">The sequence shown here is derived from an EMBL/GenBank/DDBJ whole genome shotgun (WGS) entry which is preliminary data.</text>
</comment>
<evidence type="ECO:0000256" key="3">
    <source>
        <dbReference type="ARBA" id="ARBA00022755"/>
    </source>
</evidence>
<feature type="active site" description="Proton donor" evidence="4">
    <location>
        <position position="114"/>
    </location>
</feature>
<dbReference type="CDD" id="cd08645">
    <property type="entry name" value="FMT_core_GART"/>
    <property type="match status" value="1"/>
</dbReference>
<sequence length="206" mass="22268">MSDNRGVKLGVLVSGNGTNLQAIIDAIESGDLSARVACVISNKGEAFALERARKHGIPAIHLPYKGFDSREAYDAALVKILQEHGVELVILAGFMRILTPVIIDAFHNRIMNIHPALLPAFPGLDAQKQALDYGVKVSGCTVHFVDAGCDTGPIIIQAPVPVENDDTETTLSERIHKEEHQIYPKAIQLFAEGRLSVAGRRVIISS</sequence>
<proteinExistence type="inferred from homology"/>
<comment type="catalytic activity">
    <reaction evidence="4">
        <text>N(1)-(5-phospho-beta-D-ribosyl)glycinamide + (6R)-10-formyltetrahydrofolate = N(2)-formyl-N(1)-(5-phospho-beta-D-ribosyl)glycinamide + (6S)-5,6,7,8-tetrahydrofolate + H(+)</text>
        <dbReference type="Rhea" id="RHEA:15053"/>
        <dbReference type="ChEBI" id="CHEBI:15378"/>
        <dbReference type="ChEBI" id="CHEBI:57453"/>
        <dbReference type="ChEBI" id="CHEBI:143788"/>
        <dbReference type="ChEBI" id="CHEBI:147286"/>
        <dbReference type="ChEBI" id="CHEBI:195366"/>
        <dbReference type="EC" id="2.1.2.2"/>
    </reaction>
</comment>
<dbReference type="GO" id="GO:0004644">
    <property type="term" value="F:phosphoribosylglycinamide formyltransferase activity"/>
    <property type="evidence" value="ECO:0007669"/>
    <property type="project" value="UniProtKB-UniRule"/>
</dbReference>
<dbReference type="Proteomes" id="UP000811899">
    <property type="component" value="Unassembled WGS sequence"/>
</dbReference>
<feature type="binding site" evidence="4">
    <location>
        <position position="70"/>
    </location>
    <ligand>
        <name>(6R)-10-formyltetrahydrofolate</name>
        <dbReference type="ChEBI" id="CHEBI:195366"/>
    </ligand>
</feature>
<name>A0AAW4L987_9BACT</name>
<evidence type="ECO:0000313" key="6">
    <source>
        <dbReference type="EMBL" id="MBT0666420.1"/>
    </source>
</evidence>
<dbReference type="PANTHER" id="PTHR43369:SF2">
    <property type="entry name" value="PHOSPHORIBOSYLGLYCINAMIDE FORMYLTRANSFERASE"/>
    <property type="match status" value="1"/>
</dbReference>
<dbReference type="GO" id="GO:0006189">
    <property type="term" value="P:'de novo' IMP biosynthetic process"/>
    <property type="evidence" value="ECO:0007669"/>
    <property type="project" value="UniProtKB-UniRule"/>
</dbReference>
<dbReference type="Pfam" id="PF00551">
    <property type="entry name" value="Formyl_trans_N"/>
    <property type="match status" value="1"/>
</dbReference>
<dbReference type="SUPFAM" id="SSF53328">
    <property type="entry name" value="Formyltransferase"/>
    <property type="match status" value="1"/>
</dbReference>
<comment type="pathway">
    <text evidence="1 4">Purine metabolism; IMP biosynthesis via de novo pathway; N(2)-formyl-N(1)-(5-phospho-D-ribosyl)glycinamide from N(1)-(5-phospho-D-ribosyl)glycinamide (10-formyl THF route): step 1/1.</text>
</comment>
<evidence type="ECO:0000256" key="4">
    <source>
        <dbReference type="HAMAP-Rule" id="MF_01930"/>
    </source>
</evidence>
<comment type="function">
    <text evidence="4">Catalyzes the transfer of a formyl group from 10-formyltetrahydrofolate to 5-phospho-ribosyl-glycinamide (GAR), producing 5-phospho-ribosyl-N-formylglycinamide (FGAR) and tetrahydrofolate.</text>
</comment>
<evidence type="ECO:0000313" key="7">
    <source>
        <dbReference type="Proteomes" id="UP000811899"/>
    </source>
</evidence>
<feature type="binding site" evidence="4">
    <location>
        <begin position="17"/>
        <end position="19"/>
    </location>
    <ligand>
        <name>N(1)-(5-phospho-beta-D-ribosyl)glycinamide</name>
        <dbReference type="ChEBI" id="CHEBI:143788"/>
    </ligand>
</feature>
<dbReference type="NCBIfam" id="TIGR00639">
    <property type="entry name" value="PurN"/>
    <property type="match status" value="1"/>
</dbReference>
<evidence type="ECO:0000259" key="5">
    <source>
        <dbReference type="Pfam" id="PF00551"/>
    </source>
</evidence>
<dbReference type="InterPro" id="IPR004607">
    <property type="entry name" value="GART"/>
</dbReference>